<proteinExistence type="predicted"/>
<dbReference type="CDD" id="cd04301">
    <property type="entry name" value="NAT_SF"/>
    <property type="match status" value="1"/>
</dbReference>
<evidence type="ECO:0000259" key="1">
    <source>
        <dbReference type="PROSITE" id="PS51186"/>
    </source>
</evidence>
<dbReference type="RefSeq" id="WP_396763515.1">
    <property type="nucleotide sequence ID" value="NZ_JBITLA010000019.1"/>
</dbReference>
<dbReference type="SUPFAM" id="SSF55729">
    <property type="entry name" value="Acyl-CoA N-acyltransferases (Nat)"/>
    <property type="match status" value="1"/>
</dbReference>
<comment type="caution">
    <text evidence="2">The sequence shown here is derived from an EMBL/GenBank/DDBJ whole genome shotgun (WGS) entry which is preliminary data.</text>
</comment>
<dbReference type="Proteomes" id="UP001612812">
    <property type="component" value="Unassembled WGS sequence"/>
</dbReference>
<keyword evidence="2" id="KW-0012">Acyltransferase</keyword>
<organism evidence="2 3">
    <name type="scientific">Micromonospora maritima</name>
    <dbReference type="NCBI Taxonomy" id="986711"/>
    <lineage>
        <taxon>Bacteria</taxon>
        <taxon>Bacillati</taxon>
        <taxon>Actinomycetota</taxon>
        <taxon>Actinomycetes</taxon>
        <taxon>Micromonosporales</taxon>
        <taxon>Micromonosporaceae</taxon>
        <taxon>Micromonospora</taxon>
    </lineage>
</organism>
<dbReference type="PANTHER" id="PTHR42791">
    <property type="entry name" value="GNAT FAMILY ACETYLTRANSFERASE"/>
    <property type="match status" value="1"/>
</dbReference>
<dbReference type="InterPro" id="IPR052523">
    <property type="entry name" value="Trichothecene_AcTrans"/>
</dbReference>
<keyword evidence="3" id="KW-1185">Reference proteome</keyword>
<dbReference type="GO" id="GO:0016746">
    <property type="term" value="F:acyltransferase activity"/>
    <property type="evidence" value="ECO:0007669"/>
    <property type="project" value="UniProtKB-KW"/>
</dbReference>
<accession>A0ABW7ZR83</accession>
<dbReference type="Gene3D" id="3.40.630.30">
    <property type="match status" value="1"/>
</dbReference>
<evidence type="ECO:0000313" key="2">
    <source>
        <dbReference type="EMBL" id="MFI7264601.1"/>
    </source>
</evidence>
<sequence length="201" mass="21976">MAVTQWQGTIRRASTQDAALVTGILAEAFMRDPVSSWIFPADDHRARVHPAFFGPFVALALRTGEVHVAGDGLGATLWLPVGGGHDEDEGEELADLENAIGPEAMKRFGILDDQMAANHPGEPHWYLPFIGVHPEHHGKGVGSALLRDRLTELDRAGTAAYLEASTPRNAALYERLGFRRRPITLDLPDGPSLFPMWREPA</sequence>
<dbReference type="EMBL" id="JBITLE010000007">
    <property type="protein sequence ID" value="MFI7264601.1"/>
    <property type="molecule type" value="Genomic_DNA"/>
</dbReference>
<name>A0ABW7ZR83_9ACTN</name>
<feature type="domain" description="N-acetyltransferase" evidence="1">
    <location>
        <begin position="57"/>
        <end position="201"/>
    </location>
</feature>
<keyword evidence="2" id="KW-0808">Transferase</keyword>
<dbReference type="InterPro" id="IPR016181">
    <property type="entry name" value="Acyl_CoA_acyltransferase"/>
</dbReference>
<dbReference type="Pfam" id="PF13508">
    <property type="entry name" value="Acetyltransf_7"/>
    <property type="match status" value="1"/>
</dbReference>
<dbReference type="PROSITE" id="PS51186">
    <property type="entry name" value="GNAT"/>
    <property type="match status" value="1"/>
</dbReference>
<evidence type="ECO:0000313" key="3">
    <source>
        <dbReference type="Proteomes" id="UP001612812"/>
    </source>
</evidence>
<protein>
    <submittedName>
        <fullName evidence="2">GNAT family N-acetyltransferase</fullName>
        <ecNumber evidence="2">2.3.1.-</ecNumber>
    </submittedName>
</protein>
<dbReference type="PANTHER" id="PTHR42791:SF1">
    <property type="entry name" value="N-ACETYLTRANSFERASE DOMAIN-CONTAINING PROTEIN"/>
    <property type="match status" value="1"/>
</dbReference>
<dbReference type="InterPro" id="IPR000182">
    <property type="entry name" value="GNAT_dom"/>
</dbReference>
<dbReference type="EC" id="2.3.1.-" evidence="2"/>
<reference evidence="2 3" key="1">
    <citation type="submission" date="2024-10" db="EMBL/GenBank/DDBJ databases">
        <title>The Natural Products Discovery Center: Release of the First 8490 Sequenced Strains for Exploring Actinobacteria Biosynthetic Diversity.</title>
        <authorList>
            <person name="Kalkreuter E."/>
            <person name="Kautsar S.A."/>
            <person name="Yang D."/>
            <person name="Bader C.D."/>
            <person name="Teijaro C.N."/>
            <person name="Fluegel L."/>
            <person name="Davis C.M."/>
            <person name="Simpson J.R."/>
            <person name="Lauterbach L."/>
            <person name="Steele A.D."/>
            <person name="Gui C."/>
            <person name="Meng S."/>
            <person name="Li G."/>
            <person name="Viehrig K."/>
            <person name="Ye F."/>
            <person name="Su P."/>
            <person name="Kiefer A.F."/>
            <person name="Nichols A."/>
            <person name="Cepeda A.J."/>
            <person name="Yan W."/>
            <person name="Fan B."/>
            <person name="Jiang Y."/>
            <person name="Adhikari A."/>
            <person name="Zheng C.-J."/>
            <person name="Schuster L."/>
            <person name="Cowan T.M."/>
            <person name="Smanski M.J."/>
            <person name="Chevrette M.G."/>
            <person name="De Carvalho L.P.S."/>
            <person name="Shen B."/>
        </authorList>
    </citation>
    <scope>NUCLEOTIDE SEQUENCE [LARGE SCALE GENOMIC DNA]</scope>
    <source>
        <strain evidence="2 3">NPDC049845</strain>
    </source>
</reference>
<gene>
    <name evidence="2" type="ORF">ACIBP4_20150</name>
</gene>